<comment type="caution">
    <text evidence="2">The sequence shown here is derived from an EMBL/GenBank/DDBJ whole genome shotgun (WGS) entry which is preliminary data.</text>
</comment>
<dbReference type="OrthoDB" id="500642at2"/>
<accession>A0A5A5TK42</accession>
<dbReference type="AlphaFoldDB" id="A0A5A5TK42"/>
<dbReference type="Pfam" id="PF16684">
    <property type="entry name" value="ResT-TelK_cat"/>
    <property type="match status" value="1"/>
</dbReference>
<evidence type="ECO:0000313" key="3">
    <source>
        <dbReference type="Proteomes" id="UP000322530"/>
    </source>
</evidence>
<protein>
    <recommendedName>
        <fullName evidence="1">Telomere resolvase ResT/TelK catalytic domain-containing protein</fullName>
    </recommendedName>
</protein>
<feature type="domain" description="Telomere resolvase ResT/TelK catalytic" evidence="1">
    <location>
        <begin position="37"/>
        <end position="190"/>
    </location>
</feature>
<name>A0A5A5TK42_9CHLR</name>
<evidence type="ECO:0000313" key="2">
    <source>
        <dbReference type="EMBL" id="GCF11399.1"/>
    </source>
</evidence>
<dbReference type="InterPro" id="IPR032047">
    <property type="entry name" value="ResT/TelK_cat"/>
</dbReference>
<proteinExistence type="predicted"/>
<gene>
    <name evidence="2" type="ORF">KDI_49630</name>
</gene>
<reference evidence="2 3" key="1">
    <citation type="submission" date="2019-01" db="EMBL/GenBank/DDBJ databases">
        <title>Draft genome sequence of Dictyobacter sp. Uno17.</title>
        <authorList>
            <person name="Wang C.M."/>
            <person name="Zheng Y."/>
            <person name="Sakai Y."/>
            <person name="Abe K."/>
            <person name="Yokota A."/>
            <person name="Yabe S."/>
        </authorList>
    </citation>
    <scope>NUCLEOTIDE SEQUENCE [LARGE SCALE GENOMIC DNA]</scope>
    <source>
        <strain evidence="2 3">Uno17</strain>
    </source>
</reference>
<sequence>MDEWDDLDDLEEERPPWLSLPFERWPLWCHQRLIEQPDALVEKARELLSSERWEEEVVGLTLVTGRCVPEILKTGVLFPKKRYTLLFTAHLERIDEVVGPFELPTLVEAEEVILAWQRVRIALVCTHLNAEQICRTYRPQVSAVAREHFADLLAVDPHGDGYTPLLRRIYALIASRYYCPMRVVHEWFMDLVQGFDWSERDSRIYGQWCEECRRSCYTYAISDGAGNIAGGKGLKLEREGVEPLERFRSKTLNEQA</sequence>
<dbReference type="RefSeq" id="WP_149404230.1">
    <property type="nucleotide sequence ID" value="NZ_BIXY01000109.1"/>
</dbReference>
<keyword evidence="3" id="KW-1185">Reference proteome</keyword>
<dbReference type="Gene3D" id="1.10.443.30">
    <property type="entry name" value="Telomere resolvase"/>
    <property type="match status" value="1"/>
</dbReference>
<dbReference type="InterPro" id="IPR038280">
    <property type="entry name" value="ResT/TelK_cat_sf"/>
</dbReference>
<evidence type="ECO:0000259" key="1">
    <source>
        <dbReference type="Pfam" id="PF16684"/>
    </source>
</evidence>
<dbReference type="EMBL" id="BIXY01000109">
    <property type="protein sequence ID" value="GCF11399.1"/>
    <property type="molecule type" value="Genomic_DNA"/>
</dbReference>
<dbReference type="Proteomes" id="UP000322530">
    <property type="component" value="Unassembled WGS sequence"/>
</dbReference>
<organism evidence="2 3">
    <name type="scientific">Dictyobacter arantiisoli</name>
    <dbReference type="NCBI Taxonomy" id="2014874"/>
    <lineage>
        <taxon>Bacteria</taxon>
        <taxon>Bacillati</taxon>
        <taxon>Chloroflexota</taxon>
        <taxon>Ktedonobacteria</taxon>
        <taxon>Ktedonobacterales</taxon>
        <taxon>Dictyobacteraceae</taxon>
        <taxon>Dictyobacter</taxon>
    </lineage>
</organism>